<gene>
    <name evidence="1" type="ORF">L2E82_43589</name>
</gene>
<dbReference type="EMBL" id="CM042016">
    <property type="protein sequence ID" value="KAI3699339.1"/>
    <property type="molecule type" value="Genomic_DNA"/>
</dbReference>
<accession>A0ACB8ZPT6</accession>
<sequence length="506" mass="54638">MASINLQSKDGGGDDSSRSPVRSRGVSSPWSKIVRGDSGELSLPVVSVAAPAASPPLSIQEQIVNRSPDCSPPKAVPDTANSPDDSGTECQSEGSGNGGGGSNAVKKPVWSKPSNGVVEAVSPVMGAVSWPALGESTKPSPKSSSSESLQALSDGSLLPALQVTGNASPSSHKLAIANNVNPLSSPNSNHVAPTAQRFTKRGGGSSGAYTSSNGGFSQRSPSIHDPKAEAPRNTSGKPATVTMDSYPKDQRGAFGSQPNTGNDHHHQRNPYRRGNGGQHPRGNQEWNQHRNYNNMQPQRGGFRRNFVRPSVHTSTPFMPPQMHVQVRPFGNNFMYPVADMATPMYYVQGPTPSDPLRSMPLVAPMQPPMYFPFQDPDLHKKIVKQIDYYFSDENLVKDIYLRKNMDEQGWVSVNLIANFKKVSSLTDNIQLILDVMRTSQAVEVQGEKMRVRKEWMKWVLPSSINQDSLASQLQGIGVDDVASQVHVENFSGQQSQQGGFERATVA</sequence>
<keyword evidence="2" id="KW-1185">Reference proteome</keyword>
<reference evidence="2" key="1">
    <citation type="journal article" date="2022" name="Mol. Ecol. Resour.">
        <title>The genomes of chicory, endive, great burdock and yacon provide insights into Asteraceae palaeo-polyploidization history and plant inulin production.</title>
        <authorList>
            <person name="Fan W."/>
            <person name="Wang S."/>
            <person name="Wang H."/>
            <person name="Wang A."/>
            <person name="Jiang F."/>
            <person name="Liu H."/>
            <person name="Zhao H."/>
            <person name="Xu D."/>
            <person name="Zhang Y."/>
        </authorList>
    </citation>
    <scope>NUCLEOTIDE SEQUENCE [LARGE SCALE GENOMIC DNA]</scope>
    <source>
        <strain evidence="2">cv. Punajuju</strain>
    </source>
</reference>
<comment type="caution">
    <text evidence="1">The sequence shown here is derived from an EMBL/GenBank/DDBJ whole genome shotgun (WGS) entry which is preliminary data.</text>
</comment>
<proteinExistence type="predicted"/>
<evidence type="ECO:0000313" key="2">
    <source>
        <dbReference type="Proteomes" id="UP001055811"/>
    </source>
</evidence>
<evidence type="ECO:0000313" key="1">
    <source>
        <dbReference type="EMBL" id="KAI3699339.1"/>
    </source>
</evidence>
<dbReference type="Proteomes" id="UP001055811">
    <property type="component" value="Linkage Group LG08"/>
</dbReference>
<organism evidence="1 2">
    <name type="scientific">Cichorium intybus</name>
    <name type="common">Chicory</name>
    <dbReference type="NCBI Taxonomy" id="13427"/>
    <lineage>
        <taxon>Eukaryota</taxon>
        <taxon>Viridiplantae</taxon>
        <taxon>Streptophyta</taxon>
        <taxon>Embryophyta</taxon>
        <taxon>Tracheophyta</taxon>
        <taxon>Spermatophyta</taxon>
        <taxon>Magnoliopsida</taxon>
        <taxon>eudicotyledons</taxon>
        <taxon>Gunneridae</taxon>
        <taxon>Pentapetalae</taxon>
        <taxon>asterids</taxon>
        <taxon>campanulids</taxon>
        <taxon>Asterales</taxon>
        <taxon>Asteraceae</taxon>
        <taxon>Cichorioideae</taxon>
        <taxon>Cichorieae</taxon>
        <taxon>Cichoriinae</taxon>
        <taxon>Cichorium</taxon>
    </lineage>
</organism>
<reference evidence="1 2" key="2">
    <citation type="journal article" date="2022" name="Mol. Ecol. Resour.">
        <title>The genomes of chicory, endive, great burdock and yacon provide insights into Asteraceae paleo-polyploidization history and plant inulin production.</title>
        <authorList>
            <person name="Fan W."/>
            <person name="Wang S."/>
            <person name="Wang H."/>
            <person name="Wang A."/>
            <person name="Jiang F."/>
            <person name="Liu H."/>
            <person name="Zhao H."/>
            <person name="Xu D."/>
            <person name="Zhang Y."/>
        </authorList>
    </citation>
    <scope>NUCLEOTIDE SEQUENCE [LARGE SCALE GENOMIC DNA]</scope>
    <source>
        <strain evidence="2">cv. Punajuju</strain>
        <tissue evidence="1">Leaves</tissue>
    </source>
</reference>
<name>A0ACB8ZPT6_CICIN</name>
<protein>
    <submittedName>
        <fullName evidence="1">Uncharacterized protein</fullName>
    </submittedName>
</protein>